<dbReference type="PRINTS" id="PR00261">
    <property type="entry name" value="LDLRECEPTOR"/>
</dbReference>
<feature type="disulfide bond" evidence="8">
    <location>
        <begin position="180"/>
        <end position="192"/>
    </location>
</feature>
<feature type="disulfide bond" evidence="7">
    <location>
        <begin position="1119"/>
        <end position="1128"/>
    </location>
</feature>
<dbReference type="SMART" id="SM00192">
    <property type="entry name" value="LDLa"/>
    <property type="match status" value="5"/>
</dbReference>
<keyword evidence="2" id="KW-0812">Transmembrane</keyword>
<evidence type="ECO:0000256" key="6">
    <source>
        <dbReference type="ARBA" id="ARBA00023157"/>
    </source>
</evidence>
<evidence type="ECO:0000256" key="5">
    <source>
        <dbReference type="ARBA" id="ARBA00023136"/>
    </source>
</evidence>
<evidence type="ECO:0000256" key="4">
    <source>
        <dbReference type="ARBA" id="ARBA00022989"/>
    </source>
</evidence>
<dbReference type="PROSITE" id="PS50068">
    <property type="entry name" value="LDLRA_2"/>
    <property type="match status" value="3"/>
</dbReference>
<dbReference type="CDD" id="cd00112">
    <property type="entry name" value="LDLa"/>
    <property type="match status" value="2"/>
</dbReference>
<dbReference type="GO" id="GO:0005886">
    <property type="term" value="C:plasma membrane"/>
    <property type="evidence" value="ECO:0007669"/>
    <property type="project" value="TreeGrafter"/>
</dbReference>
<dbReference type="SMART" id="SM00181">
    <property type="entry name" value="EGF"/>
    <property type="match status" value="3"/>
</dbReference>
<dbReference type="InterPro" id="IPR036055">
    <property type="entry name" value="LDL_receptor-like_sf"/>
</dbReference>
<keyword evidence="6 7" id="KW-1015">Disulfide bond</keyword>
<proteinExistence type="predicted"/>
<evidence type="ECO:0000256" key="7">
    <source>
        <dbReference type="PROSITE-ProRule" id="PRU00076"/>
    </source>
</evidence>
<organism evidence="11 12">
    <name type="scientific">Rotaria magnacalcarata</name>
    <dbReference type="NCBI Taxonomy" id="392030"/>
    <lineage>
        <taxon>Eukaryota</taxon>
        <taxon>Metazoa</taxon>
        <taxon>Spiralia</taxon>
        <taxon>Gnathifera</taxon>
        <taxon>Rotifera</taxon>
        <taxon>Eurotatoria</taxon>
        <taxon>Bdelloidea</taxon>
        <taxon>Philodinida</taxon>
        <taxon>Philodinidae</taxon>
        <taxon>Rotaria</taxon>
    </lineage>
</organism>
<accession>A0A819C2H9</accession>
<feature type="disulfide bond" evidence="8">
    <location>
        <begin position="222"/>
        <end position="234"/>
    </location>
</feature>
<comment type="caution">
    <text evidence="11">The sequence shown here is derived from an EMBL/GenBank/DDBJ whole genome shotgun (WGS) entry which is preliminary data.</text>
</comment>
<dbReference type="PROSITE" id="PS50026">
    <property type="entry name" value="EGF_3"/>
    <property type="match status" value="3"/>
</dbReference>
<dbReference type="EMBL" id="CAJOBF010000376">
    <property type="protein sequence ID" value="CAF3807500.1"/>
    <property type="molecule type" value="Genomic_DNA"/>
</dbReference>
<keyword evidence="9" id="KW-0732">Signal</keyword>
<keyword evidence="5" id="KW-0472">Membrane</keyword>
<feature type="disulfide bond" evidence="7">
    <location>
        <begin position="1163"/>
        <end position="1172"/>
    </location>
</feature>
<dbReference type="Gene3D" id="2.10.25.10">
    <property type="entry name" value="Laminin"/>
    <property type="match status" value="2"/>
</dbReference>
<dbReference type="GO" id="GO:0016192">
    <property type="term" value="P:vesicle-mediated transport"/>
    <property type="evidence" value="ECO:0007669"/>
    <property type="project" value="UniProtKB-ARBA"/>
</dbReference>
<dbReference type="PROSITE" id="PS01186">
    <property type="entry name" value="EGF_2"/>
    <property type="match status" value="1"/>
</dbReference>
<dbReference type="Pfam" id="PF00057">
    <property type="entry name" value="Ldl_recept_a"/>
    <property type="match status" value="2"/>
</dbReference>
<dbReference type="PROSITE" id="PS00022">
    <property type="entry name" value="EGF_1"/>
    <property type="match status" value="3"/>
</dbReference>
<feature type="disulfide bond" evidence="8">
    <location>
        <begin position="199"/>
        <end position="214"/>
    </location>
</feature>
<evidence type="ECO:0000313" key="11">
    <source>
        <dbReference type="EMBL" id="CAF3807500.1"/>
    </source>
</evidence>
<evidence type="ECO:0000256" key="9">
    <source>
        <dbReference type="SAM" id="SignalP"/>
    </source>
</evidence>
<evidence type="ECO:0000256" key="3">
    <source>
        <dbReference type="ARBA" id="ARBA00022737"/>
    </source>
</evidence>
<feature type="domain" description="EGF-like" evidence="10">
    <location>
        <begin position="1089"/>
        <end position="1129"/>
    </location>
</feature>
<reference evidence="11" key="1">
    <citation type="submission" date="2021-02" db="EMBL/GenBank/DDBJ databases">
        <authorList>
            <person name="Nowell W R."/>
        </authorList>
    </citation>
    <scope>NUCLEOTIDE SEQUENCE</scope>
</reference>
<dbReference type="PANTHER" id="PTHR24270">
    <property type="entry name" value="LOW-DENSITY LIPOPROTEIN RECEPTOR-RELATED"/>
    <property type="match status" value="1"/>
</dbReference>
<comment type="subcellular location">
    <subcellularLocation>
        <location evidence="1">Membrane</location>
        <topology evidence="1">Single-pass membrane protein</topology>
    </subcellularLocation>
</comment>
<dbReference type="PANTHER" id="PTHR24270:SF60">
    <property type="entry name" value="CUB AND LDLA DOMAIN, ISOFORM A-RELATED"/>
    <property type="match status" value="1"/>
</dbReference>
<keyword evidence="4" id="KW-1133">Transmembrane helix</keyword>
<dbReference type="InterPro" id="IPR002172">
    <property type="entry name" value="LDrepeatLR_classA_rpt"/>
</dbReference>
<name>A0A819C2H9_9BILA</name>
<keyword evidence="3" id="KW-0677">Repeat</keyword>
<sequence>MWGYIRGMTGVVLMSSFIQAHILLYNTESSQSLERFDCVYYLKNGEMIPYCRQLGETYSRFNNYADHCFNQGKLVSFQELLERDISPSDILKWSSTIEIVDQYASFYHESNSNSSITSNIFVCNCSQRGTFGMMCEYELPFDSITFDESLRAKFDIRTHYYTITPTHIPSYTQEYSDILCYTTLECYTGALCLDWRDICNGEQQCMEGWDEENCDILEFNECEDDEYRCLNGMCIREEYWLDSDRDCMDHSDERTLGFRNDECSLEPARIECDDNFCMKGLFSCGDGQCATNGDRHIYQRTHVRTQGCESWREYSYMCELSAQYNLWTKPNGLCVSGSYNDLTYDKNGSNHSDNYEKCKYLIRCALSNGIEKHCPCNETNCSTVLINSSCMNTGKLYYYPYPSPIRNSVLIVIDENVYDWKNPKIILFLFGSVRCRGYLLESRNLLRLGTYEFTLKVENILCTVGNFQNASQKNYTSNHKFSATCWNTSRTFSNQTYAFYDACPEAGHCFSQYRIDDKHTDCTYGQDEKRMLPQEEELCAPLRKHRFRCLAQHLTCMSIRDISLEQASCLNKCDTIMDERTLDIFKLDRRKNELDHRVKSTAYDATEYALMWTCRLNFNHYCDSFWDLKMGLDEQENVCQAWSCLPKQYRCKTGQCIDLSWVCDSEWDCSDASDEEGLLLNDNWSNHNSQLVGLEERKLLCKSLYSEKPSFTGICDTRKEYPCYRASVSDPLDIATNRPCINLTQIGDGIIDCYGALDEKNTIRGCNDDMLGFSFKVEETSCFEYVQVCDSKYQLNQIHPDPVMCLNIHNQSRCSENNDVVCRNGTCVKSGRCDNKKDCYPHGEDEYWCYRRFQISTGSYYRDLKRANRKNNMDPFNILSYPFASMKTRKTNHSLARKWNVTEQVSVLYAYTCNRGMSVITSLRNESATILSCLCPPAYYGNRCQYFSDRITVIVHLESITLPPVYANDTILVLVTFRFLDVQDTVLDHQIFYVNPVLEQMYYIKHRFYLLYSRSTKYLDHKRQRYWNRTNIIEQHPYSVHFVLYSLVTGNESVPVELGLFHYPIYFDFLPAFRLTAILKFPFWYGNSSLDPCANAFCPLNSICKPIMNHDSPSFYCSCESGFTGKNCTQFKDECISYCAMGSICKSGHRGLTQLVDHPLCICSYGRFGPRCNLRNSACHSNPCGFNGTCHLTHDRTGKTPFKCSCTKAFFGEYCEHEKIAVRIEIRGQEIAQVQASIIQFYDFIFPRMDLSIQHQKVARGLPSIVRYDHDRTVVPEMGILKIYDKTWNVQYFVLYVQTNASTINLVTTPKHCPFTAISIPPMGKPFTR</sequence>
<keyword evidence="7" id="KW-0245">EGF-like domain</keyword>
<evidence type="ECO:0000256" key="1">
    <source>
        <dbReference type="ARBA" id="ARBA00004167"/>
    </source>
</evidence>
<comment type="caution">
    <text evidence="7">Lacks conserved residue(s) required for the propagation of feature annotation.</text>
</comment>
<dbReference type="InterPro" id="IPR050685">
    <property type="entry name" value="LDLR"/>
</dbReference>
<feature type="disulfide bond" evidence="7">
    <location>
        <begin position="1206"/>
        <end position="1215"/>
    </location>
</feature>
<gene>
    <name evidence="11" type="ORF">UXM345_LOCUS5180</name>
</gene>
<evidence type="ECO:0000313" key="12">
    <source>
        <dbReference type="Proteomes" id="UP000663842"/>
    </source>
</evidence>
<dbReference type="InterPro" id="IPR000742">
    <property type="entry name" value="EGF"/>
</dbReference>
<feature type="disulfide bond" evidence="8">
    <location>
        <begin position="644"/>
        <end position="656"/>
    </location>
</feature>
<dbReference type="Proteomes" id="UP000663842">
    <property type="component" value="Unassembled WGS sequence"/>
</dbReference>
<feature type="disulfide bond" evidence="8">
    <location>
        <begin position="229"/>
        <end position="247"/>
    </location>
</feature>
<dbReference type="SUPFAM" id="SSF57424">
    <property type="entry name" value="LDL receptor-like module"/>
    <property type="match status" value="2"/>
</dbReference>
<evidence type="ECO:0000256" key="8">
    <source>
        <dbReference type="PROSITE-ProRule" id="PRU00124"/>
    </source>
</evidence>
<evidence type="ECO:0000256" key="2">
    <source>
        <dbReference type="ARBA" id="ARBA00022692"/>
    </source>
</evidence>
<evidence type="ECO:0000259" key="10">
    <source>
        <dbReference type="PROSITE" id="PS50026"/>
    </source>
</evidence>
<feature type="signal peptide" evidence="9">
    <location>
        <begin position="1"/>
        <end position="20"/>
    </location>
</feature>
<feature type="domain" description="EGF-like" evidence="10">
    <location>
        <begin position="1175"/>
        <end position="1216"/>
    </location>
</feature>
<feature type="disulfide bond" evidence="7">
    <location>
        <begin position="1135"/>
        <end position="1145"/>
    </location>
</feature>
<dbReference type="SUPFAM" id="SSF57196">
    <property type="entry name" value="EGF/Laminin"/>
    <property type="match status" value="2"/>
</dbReference>
<feature type="chain" id="PRO_5032297077" description="EGF-like domain-containing protein" evidence="9">
    <location>
        <begin position="21"/>
        <end position="1329"/>
    </location>
</feature>
<feature type="disulfide bond" evidence="8">
    <location>
        <begin position="651"/>
        <end position="669"/>
    </location>
</feature>
<feature type="domain" description="EGF-like" evidence="10">
    <location>
        <begin position="1131"/>
        <end position="1173"/>
    </location>
</feature>
<dbReference type="Gene3D" id="4.10.400.10">
    <property type="entry name" value="Low-density Lipoprotein Receptor"/>
    <property type="match status" value="2"/>
</dbReference>
<protein>
    <recommendedName>
        <fullName evidence="10">EGF-like domain-containing protein</fullName>
    </recommendedName>
</protein>